<keyword evidence="2" id="KW-1185">Reference proteome</keyword>
<name>A0ACB7PDG9_9PEZI</name>
<proteinExistence type="predicted"/>
<evidence type="ECO:0000313" key="1">
    <source>
        <dbReference type="EMBL" id="KAH6637110.1"/>
    </source>
</evidence>
<organism evidence="1 2">
    <name type="scientific">Chaetomium tenue</name>
    <dbReference type="NCBI Taxonomy" id="1854479"/>
    <lineage>
        <taxon>Eukaryota</taxon>
        <taxon>Fungi</taxon>
        <taxon>Dikarya</taxon>
        <taxon>Ascomycota</taxon>
        <taxon>Pezizomycotina</taxon>
        <taxon>Sordariomycetes</taxon>
        <taxon>Sordariomycetidae</taxon>
        <taxon>Sordariales</taxon>
        <taxon>Chaetomiaceae</taxon>
        <taxon>Chaetomium</taxon>
    </lineage>
</organism>
<protein>
    <submittedName>
        <fullName evidence="1">Uncharacterized protein</fullName>
    </submittedName>
</protein>
<dbReference type="EMBL" id="JAGIZQ010000003">
    <property type="protein sequence ID" value="KAH6637110.1"/>
    <property type="molecule type" value="Genomic_DNA"/>
</dbReference>
<accession>A0ACB7PDG9</accession>
<gene>
    <name evidence="1" type="ORF">F5144DRAFT_569674</name>
</gene>
<dbReference type="Proteomes" id="UP000724584">
    <property type="component" value="Unassembled WGS sequence"/>
</dbReference>
<comment type="caution">
    <text evidence="1">The sequence shown here is derived from an EMBL/GenBank/DDBJ whole genome shotgun (WGS) entry which is preliminary data.</text>
</comment>
<sequence>MAAAPFTSLLQGDQFLADTPIPGSAVIPNSGNLFPKWADKLSPTAVETWLFDAMAEDGSAAFTVSFFRDGSQAPASFRAAINAAWSDGTVWSQHLVVPVSVVTSDGPDVGHGHVTGVWRTEESQNNGTTRTTASFDVAADLSTTTVVFDAPGRITGNLTHRSLGYPTLPQSDREAEVAPGAYWFRPIAMANATLDLTFHIDDPTNPDKKTEKRMVLGPEQGAFGGMDRSWLPMVWGKEATDALFVRAQAGPYVMAVMRLVSKPHKYYQNTVNAALYRDGKLVSNALRSLPPDRRDTAATADAVRTEKLYEGDGLVAKYRDKNVGYRLEFRSAGPGREKWSFDLRHHQAWWAKPTSRPGPDGTGNSGFVVEVTGGLVGSDESVHGWGMTGEVELSD</sequence>
<evidence type="ECO:0000313" key="2">
    <source>
        <dbReference type="Proteomes" id="UP000724584"/>
    </source>
</evidence>
<reference evidence="1 2" key="1">
    <citation type="journal article" date="2021" name="Nat. Commun.">
        <title>Genetic determinants of endophytism in the Arabidopsis root mycobiome.</title>
        <authorList>
            <person name="Mesny F."/>
            <person name="Miyauchi S."/>
            <person name="Thiergart T."/>
            <person name="Pickel B."/>
            <person name="Atanasova L."/>
            <person name="Karlsson M."/>
            <person name="Huettel B."/>
            <person name="Barry K.W."/>
            <person name="Haridas S."/>
            <person name="Chen C."/>
            <person name="Bauer D."/>
            <person name="Andreopoulos W."/>
            <person name="Pangilinan J."/>
            <person name="LaButti K."/>
            <person name="Riley R."/>
            <person name="Lipzen A."/>
            <person name="Clum A."/>
            <person name="Drula E."/>
            <person name="Henrissat B."/>
            <person name="Kohler A."/>
            <person name="Grigoriev I.V."/>
            <person name="Martin F.M."/>
            <person name="Hacquard S."/>
        </authorList>
    </citation>
    <scope>NUCLEOTIDE SEQUENCE [LARGE SCALE GENOMIC DNA]</scope>
    <source>
        <strain evidence="1 2">MPI-SDFR-AT-0079</strain>
    </source>
</reference>